<dbReference type="PANTHER" id="PTHR23159:SF1">
    <property type="entry name" value="CENTROSOME-ASSOCIATED PROTEIN CEP250"/>
    <property type="match status" value="1"/>
</dbReference>
<feature type="coiled-coil region" evidence="2">
    <location>
        <begin position="763"/>
        <end position="922"/>
    </location>
</feature>
<dbReference type="PANTHER" id="PTHR23159">
    <property type="entry name" value="CENTROSOMAL PROTEIN 2"/>
    <property type="match status" value="1"/>
</dbReference>
<dbReference type="GO" id="GO:0005814">
    <property type="term" value="C:centriole"/>
    <property type="evidence" value="ECO:0007669"/>
    <property type="project" value="Ensembl"/>
</dbReference>
<protein>
    <submittedName>
        <fullName evidence="5">Centrosomal protein 250</fullName>
    </submittedName>
</protein>
<feature type="coiled-coil region" evidence="2">
    <location>
        <begin position="1054"/>
        <end position="1102"/>
    </location>
</feature>
<name>A0A8B9CT86_9AVES</name>
<dbReference type="GO" id="GO:1904781">
    <property type="term" value="P:positive regulation of protein localization to centrosome"/>
    <property type="evidence" value="ECO:0007669"/>
    <property type="project" value="Ensembl"/>
</dbReference>
<evidence type="ECO:0000256" key="3">
    <source>
        <dbReference type="SAM" id="MobiDB-lite"/>
    </source>
</evidence>
<evidence type="ECO:0000256" key="2">
    <source>
        <dbReference type="SAM" id="Coils"/>
    </source>
</evidence>
<dbReference type="GO" id="GO:0032991">
    <property type="term" value="C:protein-containing complex"/>
    <property type="evidence" value="ECO:0007669"/>
    <property type="project" value="Ensembl"/>
</dbReference>
<accession>A0A8B9CT86</accession>
<dbReference type="GO" id="GO:0000278">
    <property type="term" value="P:mitotic cell cycle"/>
    <property type="evidence" value="ECO:0007669"/>
    <property type="project" value="Ensembl"/>
</dbReference>
<sequence>MAAGDGEAARSQASLRRRLQSSEEAQHRQAVLVRKLQEKVRGGRQRPPGAARGRQLFNEFIAVSSFLRCENLAEVNTLLREHLDKANEVNSALKEDVGKLTADWMRARKELELKESEWRNEREFYDSYLRGEHNRLLSLWRQVVTFRRHFVEMKTATDRDLSELKAEQMRLSGSILVNCFRLNSGIQLWESIALGRPVLKDQAQQQMEREINQKTLEVMCLQIKGDLEKKELQDRLIFLSFSIISCVRVENTYILYSLISDHSQSIAFNKKKKKRGGQEENLAELSLCLLVLKLLYLKPSSLLTIACLCYFPPYSLQALKEELSARQDSINSLQHQHRQQEEKCKKLQQRLEQLEEESKMSSSQQQHLQSLVESLKSDCTNLEKTRRDLQQRLDESEQEASRLRRSNTELRLKEDSAQGEKLEQQQAMERDLAALEAKHSLLQSELVVTREMLEESHLQRDLLKQEKHELTMALEKAEQSVAELTGAQNQQSSEIADLHIATAKMSSINEALALDKVQLNKLVLQVSRMERAKISVQEKMSSYKRTNEELCAEKSHLEQLLKKAEEQQEGLQVQLRILTEEKEETQEKLNQVYLQQESASSGLEQLRQESSRQEDALAKVSKEKEFLVHEKAALEVRLAAVERDRQGLSEQLAEARSVKETLESSLFEAQQRISQLEISRSQLEIQLHTVIQAKEVVQGEVKCLQSELEAERSLMKQERENMAQQLLQTEQQYNNALKLHQTDHEVEINKLLQDLANEREGHHLELQEMLEHWEKEKAEAEGEHEKKLFDMKQKVATMQAQQEEERTRVENAKQEVLLEKESEKKALLETLLQTQGELTEACQQLEQLRQEVKEQQVYGQNITEKLQAELRETRCKIKAVENMHKEEIKTIKEELNVLLQQRDDLQKQVQSLQEVVLEKEAGLAAREKQLLQDLEESRAGELCLRDSLHMLEAEMAELHLRLCSTENRAKALATECQQANSAHCEAQSQLDKLQLVLHHMLCDSTDTSRDLVTWSSGKCGKDTNQFGFALLFTFSLTFTAAERQMAEDKKNSLQAALQAEAAALKKEATTLHQEVASLEMKLESTEKQRKDVLHERDRLQAVEEKLMWEIKLLQESVTASETRANTAAEMNHSLEQELQTTLSILKIKNEEVQTQREKIQMLQKEVADVKALKEDLTQTNTESQQEQIKELEQQQEKQMIAASKMNRDQEIRSQQELIQELEKQQEVQRAAVSRMSKDLEDRDQEIKFQEGKIMILEQHGTSQVRSLLVDLDHMKGNLQEKNLELMSLTQHIKELEMEREQVKSLHTSLEHLGAVLRDRESESDTQRDQLRLFQQYKERQEEYLQELHGKIEKMTLSLSKKDQELESQQKQIQEAEEVMEMKLKTVHDQLEQTLETLKEKDKLLDIQKQQTRKHEEKTEEQINVLYKDLEYTKAILREKDFMIKSQKELIETFQKQEKDFEQQKELLQHLKVALKEHEQEIISLRKQCEVCKEKEEKHEADQASLQETKVTLKERERKIEVLEETISKLQQQNEEAMMQSTAILQKLEYAESSLAARDQERVSLQEHVQELREQKELEGKQAKSLQQDLNKMSQTMKKKNLEILQQSEQINVFQLREESMKVALTSCQNQVNLLEEVLRKRDEDNKTLMQKLQQQEEELKTLQNLQLMLTEKKEEIRHHREQEKLLEEALHEKEWETKAQGEQKRLEDEEMRGLQEDVQHIQQMLIKKDEEIKCQRDRVRYLEKTLTGREQELRRQSELLKQLTSALRWKDEGEALKKQIQKLQKWEEEEAEKKKVLQERDHFLKRQKELAQQLEDERKVKGEELKRVIAILKQTESGEIEWKEKAQALTLALTKSEMANGTLREEIAILQSMVLDRDEDRFHLQVGSMTDHETTKTSIKDSNYVSYKYLPAWPKKLCFQPRGLSVCVAQARDHSPKLELMVLTAWASLSSAFCLFQVTLLQQQLAQERKYKHDYIECCAKTSQELSDLHQELSCSLAAVVREPKAAVLEAETQKLDRSLNHTLALIGPVLYHSQSWCRK</sequence>
<feature type="coiled-coil region" evidence="2">
    <location>
        <begin position="1638"/>
        <end position="1712"/>
    </location>
</feature>
<feature type="coiled-coil region" evidence="2">
    <location>
        <begin position="1351"/>
        <end position="1410"/>
    </location>
</feature>
<proteinExistence type="predicted"/>
<dbReference type="GO" id="GO:0001917">
    <property type="term" value="C:photoreceptor inner segment"/>
    <property type="evidence" value="ECO:0007669"/>
    <property type="project" value="Ensembl"/>
</dbReference>
<dbReference type="GO" id="GO:1905515">
    <property type="term" value="P:non-motile cilium assembly"/>
    <property type="evidence" value="ECO:0007669"/>
    <property type="project" value="Ensembl"/>
</dbReference>
<reference evidence="5" key="1">
    <citation type="submission" date="2025-08" db="UniProtKB">
        <authorList>
            <consortium name="Ensembl"/>
        </authorList>
    </citation>
    <scope>IDENTIFICATION</scope>
</reference>
<feature type="coiled-coil region" evidence="2">
    <location>
        <begin position="1145"/>
        <end position="1238"/>
    </location>
</feature>
<feature type="domain" description="Rootletin-like coiled-coil" evidence="4">
    <location>
        <begin position="68"/>
        <end position="172"/>
    </location>
</feature>
<dbReference type="GO" id="GO:0050908">
    <property type="term" value="P:detection of light stimulus involved in visual perception"/>
    <property type="evidence" value="ECO:0007669"/>
    <property type="project" value="Ensembl"/>
</dbReference>
<reference evidence="5" key="2">
    <citation type="submission" date="2025-09" db="UniProtKB">
        <authorList>
            <consortium name="Ensembl"/>
        </authorList>
    </citation>
    <scope>IDENTIFICATION</scope>
</reference>
<dbReference type="GO" id="GO:0019904">
    <property type="term" value="F:protein domain specific binding"/>
    <property type="evidence" value="ECO:0007669"/>
    <property type="project" value="Ensembl"/>
</dbReference>
<organism evidence="5 6">
    <name type="scientific">Anser brachyrhynchus</name>
    <name type="common">Pink-footed goose</name>
    <dbReference type="NCBI Taxonomy" id="132585"/>
    <lineage>
        <taxon>Eukaryota</taxon>
        <taxon>Metazoa</taxon>
        <taxon>Chordata</taxon>
        <taxon>Craniata</taxon>
        <taxon>Vertebrata</taxon>
        <taxon>Euteleostomi</taxon>
        <taxon>Archelosauria</taxon>
        <taxon>Archosauria</taxon>
        <taxon>Dinosauria</taxon>
        <taxon>Saurischia</taxon>
        <taxon>Theropoda</taxon>
        <taxon>Coelurosauria</taxon>
        <taxon>Aves</taxon>
        <taxon>Neognathae</taxon>
        <taxon>Galloanserae</taxon>
        <taxon>Anseriformes</taxon>
        <taxon>Anatidae</taxon>
        <taxon>Anserinae</taxon>
        <taxon>Anser</taxon>
    </lineage>
</organism>
<dbReference type="GO" id="GO:0010457">
    <property type="term" value="P:centriole-centriole cohesion"/>
    <property type="evidence" value="ECO:0007669"/>
    <property type="project" value="Ensembl"/>
</dbReference>
<evidence type="ECO:0000313" key="6">
    <source>
        <dbReference type="Proteomes" id="UP000694426"/>
    </source>
</evidence>
<feature type="region of interest" description="Disordered" evidence="3">
    <location>
        <begin position="1"/>
        <end position="26"/>
    </location>
</feature>
<dbReference type="GeneTree" id="ENSGT00940000161056"/>
<feature type="coiled-coil region" evidence="2">
    <location>
        <begin position="1776"/>
        <end position="1824"/>
    </location>
</feature>
<dbReference type="GO" id="GO:0031616">
    <property type="term" value="C:spindle pole centrosome"/>
    <property type="evidence" value="ECO:0007669"/>
    <property type="project" value="Ensembl"/>
</dbReference>
<feature type="coiled-coil region" evidence="2">
    <location>
        <begin position="1278"/>
        <end position="1312"/>
    </location>
</feature>
<keyword evidence="1 2" id="KW-0175">Coiled coil</keyword>
<keyword evidence="6" id="KW-1185">Reference proteome</keyword>
<dbReference type="GO" id="GO:0030997">
    <property type="term" value="P:regulation of centriole-centriole cohesion"/>
    <property type="evidence" value="ECO:0007669"/>
    <property type="project" value="Ensembl"/>
</dbReference>
<dbReference type="Proteomes" id="UP000694426">
    <property type="component" value="Unplaced"/>
</dbReference>
<evidence type="ECO:0000259" key="4">
    <source>
        <dbReference type="Pfam" id="PF15035"/>
    </source>
</evidence>
<feature type="coiled-coil region" evidence="2">
    <location>
        <begin position="1443"/>
        <end position="1602"/>
    </location>
</feature>
<dbReference type="Ensembl" id="ENSABRT00000034242.1">
    <property type="protein sequence ID" value="ENSABRP00000024375.1"/>
    <property type="gene ID" value="ENSABRG00000020467.1"/>
</dbReference>
<dbReference type="GO" id="GO:0036064">
    <property type="term" value="C:ciliary basal body"/>
    <property type="evidence" value="ECO:0007669"/>
    <property type="project" value="Ensembl"/>
</dbReference>
<dbReference type="Pfam" id="PF15035">
    <property type="entry name" value="Rootletin"/>
    <property type="match status" value="1"/>
</dbReference>
<gene>
    <name evidence="5" type="primary">CEP250</name>
</gene>
<feature type="region of interest" description="Disordered" evidence="3">
    <location>
        <begin position="389"/>
        <end position="426"/>
    </location>
</feature>
<evidence type="ECO:0000256" key="1">
    <source>
        <dbReference type="ARBA" id="ARBA00023054"/>
    </source>
</evidence>
<dbReference type="InterPro" id="IPR055167">
    <property type="entry name" value="Rootletin-like_CC"/>
</dbReference>
<evidence type="ECO:0000313" key="5">
    <source>
        <dbReference type="Ensembl" id="ENSABRP00000024375.1"/>
    </source>
</evidence>
<dbReference type="GO" id="GO:0071539">
    <property type="term" value="P:protein localization to centrosome"/>
    <property type="evidence" value="ECO:0007669"/>
    <property type="project" value="Ensembl"/>
</dbReference>
<dbReference type="GO" id="GO:0001750">
    <property type="term" value="C:photoreceptor outer segment"/>
    <property type="evidence" value="ECO:0007669"/>
    <property type="project" value="Ensembl"/>
</dbReference>
<feature type="coiled-coil region" evidence="2">
    <location>
        <begin position="540"/>
        <end position="739"/>
    </location>
</feature>